<feature type="domain" description="HTH merR-type" evidence="2">
    <location>
        <begin position="1"/>
        <end position="69"/>
    </location>
</feature>
<dbReference type="Pfam" id="PF13411">
    <property type="entry name" value="MerR_1"/>
    <property type="match status" value="1"/>
</dbReference>
<dbReference type="PROSITE" id="PS50937">
    <property type="entry name" value="HTH_MERR_2"/>
    <property type="match status" value="1"/>
</dbReference>
<dbReference type="Proteomes" id="UP000275225">
    <property type="component" value="Unassembled WGS sequence"/>
</dbReference>
<dbReference type="SMART" id="SM00422">
    <property type="entry name" value="HTH_MERR"/>
    <property type="match status" value="1"/>
</dbReference>
<gene>
    <name evidence="3" type="ORF">EHW97_01870</name>
</gene>
<evidence type="ECO:0000259" key="2">
    <source>
        <dbReference type="PROSITE" id="PS50937"/>
    </source>
</evidence>
<dbReference type="AlphaFoldDB" id="A0A3N6X7L0"/>
<proteinExistence type="predicted"/>
<sequence>MRSAELAAVAGVTVRTLRHYHQVGVLPEPPRRSNGYREYDVRDLFRVLRIRRLASLGIPLDRMAEILDGDAAPDALLDELDRELESRIAELVAQRELVAQIRRERLAPDLPPDVGRVSSRLEDPRSERDLSVLLAHLTDDPTRARLVAYYDRATSPEMIASSDALVRRFSALAPDSSDAEIEAVAAQFVEQIAVLDPPLDLGLVDERRSRALLDGYLRSHHNAAQVAVLDRVAARLG</sequence>
<protein>
    <submittedName>
        <fullName evidence="3">MerR family transcriptional regulator</fullName>
    </submittedName>
</protein>
<keyword evidence="4" id="KW-1185">Reference proteome</keyword>
<reference evidence="3 4" key="1">
    <citation type="submission" date="2018-11" db="EMBL/GenBank/DDBJ databases">
        <authorList>
            <person name="Li F."/>
        </authorList>
    </citation>
    <scope>NUCLEOTIDE SEQUENCE [LARGE SCALE GENOMIC DNA]</scope>
    <source>
        <strain evidence="3 4">YS17T</strain>
    </source>
</reference>
<dbReference type="OrthoDB" id="4569196at2"/>
<dbReference type="EMBL" id="RQJX01000002">
    <property type="protein sequence ID" value="RQN09618.1"/>
    <property type="molecule type" value="Genomic_DNA"/>
</dbReference>
<comment type="caution">
    <text evidence="3">The sequence shown here is derived from an EMBL/GenBank/DDBJ whole genome shotgun (WGS) entry which is preliminary data.</text>
</comment>
<dbReference type="PANTHER" id="PTHR30204:SF93">
    <property type="entry name" value="HTH MERR-TYPE DOMAIN-CONTAINING PROTEIN"/>
    <property type="match status" value="1"/>
</dbReference>
<name>A0A3N6X7L0_9ACTN</name>
<dbReference type="InterPro" id="IPR047057">
    <property type="entry name" value="MerR_fam"/>
</dbReference>
<dbReference type="PANTHER" id="PTHR30204">
    <property type="entry name" value="REDOX-CYCLING DRUG-SENSING TRANSCRIPTIONAL ACTIVATOR SOXR"/>
    <property type="match status" value="1"/>
</dbReference>
<dbReference type="GO" id="GO:0003700">
    <property type="term" value="F:DNA-binding transcription factor activity"/>
    <property type="evidence" value="ECO:0007669"/>
    <property type="project" value="InterPro"/>
</dbReference>
<evidence type="ECO:0000313" key="4">
    <source>
        <dbReference type="Proteomes" id="UP000275225"/>
    </source>
</evidence>
<accession>A0A3N6X7L0</accession>
<dbReference type="CDD" id="cd00592">
    <property type="entry name" value="HTH_MerR-like"/>
    <property type="match status" value="1"/>
</dbReference>
<dbReference type="PRINTS" id="PR00040">
    <property type="entry name" value="HTHMERR"/>
</dbReference>
<dbReference type="RefSeq" id="WP_124235473.1">
    <property type="nucleotide sequence ID" value="NZ_JBHUFI010000006.1"/>
</dbReference>
<evidence type="ECO:0000256" key="1">
    <source>
        <dbReference type="ARBA" id="ARBA00023125"/>
    </source>
</evidence>
<organism evidence="3 4">
    <name type="scientific">Aeromicrobium camelliae</name>
    <dbReference type="NCBI Taxonomy" id="1538144"/>
    <lineage>
        <taxon>Bacteria</taxon>
        <taxon>Bacillati</taxon>
        <taxon>Actinomycetota</taxon>
        <taxon>Actinomycetes</taxon>
        <taxon>Propionibacteriales</taxon>
        <taxon>Nocardioidaceae</taxon>
        <taxon>Aeromicrobium</taxon>
    </lineage>
</organism>
<dbReference type="InterPro" id="IPR000551">
    <property type="entry name" value="MerR-type_HTH_dom"/>
</dbReference>
<dbReference type="Gene3D" id="1.10.1660.10">
    <property type="match status" value="1"/>
</dbReference>
<evidence type="ECO:0000313" key="3">
    <source>
        <dbReference type="EMBL" id="RQN09618.1"/>
    </source>
</evidence>
<dbReference type="InterPro" id="IPR009061">
    <property type="entry name" value="DNA-bd_dom_put_sf"/>
</dbReference>
<dbReference type="GO" id="GO:0003677">
    <property type="term" value="F:DNA binding"/>
    <property type="evidence" value="ECO:0007669"/>
    <property type="project" value="UniProtKB-KW"/>
</dbReference>
<keyword evidence="1" id="KW-0238">DNA-binding</keyword>
<dbReference type="SUPFAM" id="SSF46955">
    <property type="entry name" value="Putative DNA-binding domain"/>
    <property type="match status" value="1"/>
</dbReference>